<dbReference type="GO" id="GO:0008270">
    <property type="term" value="F:zinc ion binding"/>
    <property type="evidence" value="ECO:0007669"/>
    <property type="project" value="InterPro"/>
</dbReference>
<dbReference type="GO" id="GO:0003676">
    <property type="term" value="F:nucleic acid binding"/>
    <property type="evidence" value="ECO:0007669"/>
    <property type="project" value="InterPro"/>
</dbReference>
<keyword evidence="4" id="KW-1185">Reference proteome</keyword>
<dbReference type="Pfam" id="PF01844">
    <property type="entry name" value="HNH"/>
    <property type="match status" value="1"/>
</dbReference>
<proteinExistence type="predicted"/>
<feature type="compositionally biased region" description="Basic residues" evidence="1">
    <location>
        <begin position="82"/>
        <end position="101"/>
    </location>
</feature>
<feature type="region of interest" description="Disordered" evidence="1">
    <location>
        <begin position="76"/>
        <end position="101"/>
    </location>
</feature>
<sequence length="101" mass="11200">MAWSNGSSRTSSKHWQALRASAKKQLGYYCCAVCGITPAGGARLELDHIIPVAEGGSDEMANLQWLCARHHAIKTRAESRRGAQRRAARRRLPQRPHPGLR</sequence>
<dbReference type="Gene3D" id="1.10.30.50">
    <property type="match status" value="1"/>
</dbReference>
<dbReference type="CDD" id="cd00085">
    <property type="entry name" value="HNHc"/>
    <property type="match status" value="1"/>
</dbReference>
<accession>A0A220NQT8</accession>
<dbReference type="KEGG" id="vg:40104380"/>
<dbReference type="SMART" id="SM00507">
    <property type="entry name" value="HNHc"/>
    <property type="match status" value="1"/>
</dbReference>
<evidence type="ECO:0000259" key="2">
    <source>
        <dbReference type="SMART" id="SM00507"/>
    </source>
</evidence>
<dbReference type="OrthoDB" id="13911at10239"/>
<evidence type="ECO:0000313" key="4">
    <source>
        <dbReference type="Proteomes" id="UP000226097"/>
    </source>
</evidence>
<dbReference type="GO" id="GO:0004519">
    <property type="term" value="F:endonuclease activity"/>
    <property type="evidence" value="ECO:0007669"/>
    <property type="project" value="InterPro"/>
</dbReference>
<gene>
    <name evidence="3" type="primary">54</name>
    <name evidence="3" type="ORF">PBI_POUSHOU_54</name>
</gene>
<dbReference type="Proteomes" id="UP000226097">
    <property type="component" value="Segment"/>
</dbReference>
<organism evidence="3 4">
    <name type="scientific">Corynebacterium phage Poushou</name>
    <dbReference type="NCBI Taxonomy" id="2015851"/>
    <lineage>
        <taxon>Viruses</taxon>
        <taxon>Duplodnaviria</taxon>
        <taxon>Heunggongvirae</taxon>
        <taxon>Uroviricota</taxon>
        <taxon>Caudoviricetes</taxon>
        <taxon>Poushouvirus</taxon>
        <taxon>Poushouvirus Poushou</taxon>
    </lineage>
</organism>
<feature type="domain" description="HNH nuclease" evidence="2">
    <location>
        <begin position="17"/>
        <end position="72"/>
    </location>
</feature>
<dbReference type="GeneID" id="40104380"/>
<name>A0A220NQT8_9CAUD</name>
<dbReference type="InterPro" id="IPR002711">
    <property type="entry name" value="HNH"/>
</dbReference>
<evidence type="ECO:0000256" key="1">
    <source>
        <dbReference type="SAM" id="MobiDB-lite"/>
    </source>
</evidence>
<reference evidence="3" key="1">
    <citation type="submission" date="2017-06" db="EMBL/GenBank/DDBJ databases">
        <authorList>
            <person name="Guerrero Bustamante C.A."/>
            <person name="Bowman C.A."/>
            <person name="Russell D.A."/>
            <person name="Pope W.A."/>
            <person name="Jacobs-Sera D."/>
            <person name="Hatfull G.F."/>
        </authorList>
    </citation>
    <scope>NUCLEOTIDE SEQUENCE [LARGE SCALE GENOMIC DNA]</scope>
</reference>
<dbReference type="EMBL" id="MF197383">
    <property type="protein sequence ID" value="ASJ79013.1"/>
    <property type="molecule type" value="Genomic_DNA"/>
</dbReference>
<dbReference type="RefSeq" id="YP_009626566.1">
    <property type="nucleotide sequence ID" value="NC_042139.2"/>
</dbReference>
<protein>
    <recommendedName>
        <fullName evidence="2">HNH nuclease domain-containing protein</fullName>
    </recommendedName>
</protein>
<evidence type="ECO:0000313" key="3">
    <source>
        <dbReference type="EMBL" id="ASJ79013.1"/>
    </source>
</evidence>
<dbReference type="InterPro" id="IPR003615">
    <property type="entry name" value="HNH_nuc"/>
</dbReference>